<feature type="transmembrane region" description="Helical" evidence="3">
    <location>
        <begin position="273"/>
        <end position="293"/>
    </location>
</feature>
<feature type="region of interest" description="Disordered" evidence="2">
    <location>
        <begin position="1"/>
        <end position="144"/>
    </location>
</feature>
<proteinExistence type="predicted"/>
<name>A0A4U0TKV4_9PEZI</name>
<feature type="compositionally biased region" description="Polar residues" evidence="2">
    <location>
        <begin position="1"/>
        <end position="16"/>
    </location>
</feature>
<gene>
    <name evidence="4" type="ORF">B0A50_08072</name>
</gene>
<keyword evidence="1" id="KW-0175">Coiled coil</keyword>
<dbReference type="EMBL" id="NAJL01000072">
    <property type="protein sequence ID" value="TKA22531.1"/>
    <property type="molecule type" value="Genomic_DNA"/>
</dbReference>
<keyword evidence="5" id="KW-1185">Reference proteome</keyword>
<organism evidence="4 5">
    <name type="scientific">Salinomyces thailandicus</name>
    <dbReference type="NCBI Taxonomy" id="706561"/>
    <lineage>
        <taxon>Eukaryota</taxon>
        <taxon>Fungi</taxon>
        <taxon>Dikarya</taxon>
        <taxon>Ascomycota</taxon>
        <taxon>Pezizomycotina</taxon>
        <taxon>Dothideomycetes</taxon>
        <taxon>Dothideomycetidae</taxon>
        <taxon>Mycosphaerellales</taxon>
        <taxon>Teratosphaeriaceae</taxon>
        <taxon>Salinomyces</taxon>
    </lineage>
</organism>
<evidence type="ECO:0000313" key="5">
    <source>
        <dbReference type="Proteomes" id="UP000308549"/>
    </source>
</evidence>
<feature type="compositionally biased region" description="Polar residues" evidence="2">
    <location>
        <begin position="47"/>
        <end position="57"/>
    </location>
</feature>
<dbReference type="Proteomes" id="UP000308549">
    <property type="component" value="Unassembled WGS sequence"/>
</dbReference>
<dbReference type="OrthoDB" id="5419542at2759"/>
<accession>A0A4U0TKV4</accession>
<keyword evidence="3" id="KW-0472">Membrane</keyword>
<comment type="caution">
    <text evidence="4">The sequence shown here is derived from an EMBL/GenBank/DDBJ whole genome shotgun (WGS) entry which is preliminary data.</text>
</comment>
<feature type="compositionally biased region" description="Basic and acidic residues" evidence="2">
    <location>
        <begin position="96"/>
        <end position="144"/>
    </location>
</feature>
<reference evidence="4 5" key="1">
    <citation type="submission" date="2017-03" db="EMBL/GenBank/DDBJ databases">
        <title>Genomes of endolithic fungi from Antarctica.</title>
        <authorList>
            <person name="Coleine C."/>
            <person name="Masonjones S."/>
            <person name="Stajich J.E."/>
        </authorList>
    </citation>
    <scope>NUCLEOTIDE SEQUENCE [LARGE SCALE GENOMIC DNA]</scope>
    <source>
        <strain evidence="4 5">CCFEE 6315</strain>
    </source>
</reference>
<evidence type="ECO:0000256" key="1">
    <source>
        <dbReference type="SAM" id="Coils"/>
    </source>
</evidence>
<evidence type="ECO:0000256" key="3">
    <source>
        <dbReference type="SAM" id="Phobius"/>
    </source>
</evidence>
<sequence length="348" mass="40281">MASRHSATIPRSSTGLTDDGPARSTTDPPEERRERERSHLHRRFRASTLTGRDSNSSSRHRHLERAKDTVQSAIDLKPPISFDQLLRRDKKNTPHSRRESPDQQQRDVEEWRAQQQIQHEREARQAIRPEDVERARAENAKREEELISSLKEVEHVGMSCTRQLDDTYYAILEKASLLRSAVASLQQLAEESRRMHQQFKDDSEELENDTKENINHFNNFEEQEKTIDELVGKLEGSKQDTDKLNERLESARHRIEAYELKQEAKRSKRRKQWHATWGTLLGVLLVIVAVILLKHRKGVAEHLDAVGRTLAEAGDLVQAGRINWTAELKPAKATFSEDPYLQKLFDEL</sequence>
<evidence type="ECO:0000256" key="2">
    <source>
        <dbReference type="SAM" id="MobiDB-lite"/>
    </source>
</evidence>
<protein>
    <submittedName>
        <fullName evidence="4">Uncharacterized protein</fullName>
    </submittedName>
</protein>
<feature type="coiled-coil region" evidence="1">
    <location>
        <begin position="189"/>
        <end position="268"/>
    </location>
</feature>
<evidence type="ECO:0000313" key="4">
    <source>
        <dbReference type="EMBL" id="TKA22531.1"/>
    </source>
</evidence>
<keyword evidence="3" id="KW-0812">Transmembrane</keyword>
<keyword evidence="3" id="KW-1133">Transmembrane helix</keyword>
<dbReference type="AlphaFoldDB" id="A0A4U0TKV4"/>